<organism evidence="6 7">
    <name type="scientific">Leptothrix discophora</name>
    <dbReference type="NCBI Taxonomy" id="89"/>
    <lineage>
        <taxon>Bacteria</taxon>
        <taxon>Pseudomonadati</taxon>
        <taxon>Pseudomonadota</taxon>
        <taxon>Betaproteobacteria</taxon>
        <taxon>Burkholderiales</taxon>
        <taxon>Sphaerotilaceae</taxon>
        <taxon>Leptothrix</taxon>
    </lineage>
</organism>
<accession>A0ABT9G4T7</accession>
<reference evidence="6 7" key="1">
    <citation type="submission" date="2023-08" db="EMBL/GenBank/DDBJ databases">
        <authorList>
            <person name="Roldan D.M."/>
            <person name="Menes R.J."/>
        </authorList>
    </citation>
    <scope>NUCLEOTIDE SEQUENCE [LARGE SCALE GENOMIC DNA]</scope>
    <source>
        <strain evidence="6 7">CCM 2812</strain>
    </source>
</reference>
<dbReference type="SUPFAM" id="SSF46785">
    <property type="entry name" value="Winged helix' DNA-binding domain"/>
    <property type="match status" value="1"/>
</dbReference>
<dbReference type="InterPro" id="IPR050707">
    <property type="entry name" value="HTH_MetabolicPath_Reg"/>
</dbReference>
<dbReference type="Gene3D" id="1.10.10.10">
    <property type="entry name" value="Winged helix-like DNA-binding domain superfamily/Winged helix DNA-binding domain"/>
    <property type="match status" value="1"/>
</dbReference>
<evidence type="ECO:0000256" key="3">
    <source>
        <dbReference type="ARBA" id="ARBA00023163"/>
    </source>
</evidence>
<dbReference type="PANTHER" id="PTHR30136">
    <property type="entry name" value="HELIX-TURN-HELIX TRANSCRIPTIONAL REGULATOR, ICLR FAMILY"/>
    <property type="match status" value="1"/>
</dbReference>
<keyword evidence="3" id="KW-0804">Transcription</keyword>
<name>A0ABT9G4T7_LEPDI</name>
<dbReference type="InterPro" id="IPR029016">
    <property type="entry name" value="GAF-like_dom_sf"/>
</dbReference>
<dbReference type="SUPFAM" id="SSF55781">
    <property type="entry name" value="GAF domain-like"/>
    <property type="match status" value="1"/>
</dbReference>
<proteinExistence type="predicted"/>
<protein>
    <submittedName>
        <fullName evidence="6">IclR family transcriptional regulator C-terminal domain-containing protein</fullName>
    </submittedName>
</protein>
<dbReference type="InterPro" id="IPR005471">
    <property type="entry name" value="Tscrpt_reg_IclR_N"/>
</dbReference>
<evidence type="ECO:0000313" key="6">
    <source>
        <dbReference type="EMBL" id="MDP4301440.1"/>
    </source>
</evidence>
<sequence length="276" mass="29949">MVTPGSRRTVPAAAVETIEAGEAAFPIDPADLIAGLGRGLQVIESFDDEHARMTAAQVHQRTGIPRTAVRRHLLSLCHFGYAATDGKHFWLTPRVLRLGQSYLESARLPRLVQPFIQRLSAATGETVNVSELDGHVVVYVARSNTPRVVSIGFHAGARVPAHVVSTSRVLLATLSDKALQKWVAQHEFAGFTASTVVTAETFIEQVRQARRQDHWISVGQLDVGLTGVATVLRDRHGACKGALSMTLQSAAWPPEQIVTRLVPALLETAQTLRPVI</sequence>
<dbReference type="PROSITE" id="PS51078">
    <property type="entry name" value="ICLR_ED"/>
    <property type="match status" value="1"/>
</dbReference>
<dbReference type="InterPro" id="IPR036388">
    <property type="entry name" value="WH-like_DNA-bd_sf"/>
</dbReference>
<dbReference type="PROSITE" id="PS51077">
    <property type="entry name" value="HTH_ICLR"/>
    <property type="match status" value="1"/>
</dbReference>
<dbReference type="InterPro" id="IPR036390">
    <property type="entry name" value="WH_DNA-bd_sf"/>
</dbReference>
<dbReference type="Gene3D" id="3.30.450.40">
    <property type="match status" value="1"/>
</dbReference>
<feature type="domain" description="HTH iclR-type" evidence="4">
    <location>
        <begin position="33"/>
        <end position="100"/>
    </location>
</feature>
<feature type="domain" description="IclR-ED" evidence="5">
    <location>
        <begin position="94"/>
        <end position="276"/>
    </location>
</feature>
<dbReference type="EMBL" id="JAUZEE010000006">
    <property type="protein sequence ID" value="MDP4301440.1"/>
    <property type="molecule type" value="Genomic_DNA"/>
</dbReference>
<gene>
    <name evidence="6" type="ORF">Q8X39_12390</name>
</gene>
<dbReference type="Pfam" id="PF09339">
    <property type="entry name" value="HTH_IclR"/>
    <property type="match status" value="1"/>
</dbReference>
<comment type="caution">
    <text evidence="6">The sequence shown here is derived from an EMBL/GenBank/DDBJ whole genome shotgun (WGS) entry which is preliminary data.</text>
</comment>
<evidence type="ECO:0000259" key="4">
    <source>
        <dbReference type="PROSITE" id="PS51077"/>
    </source>
</evidence>
<evidence type="ECO:0000256" key="1">
    <source>
        <dbReference type="ARBA" id="ARBA00023015"/>
    </source>
</evidence>
<dbReference type="PANTHER" id="PTHR30136:SF34">
    <property type="entry name" value="TRANSCRIPTIONAL REGULATOR"/>
    <property type="match status" value="1"/>
</dbReference>
<keyword evidence="7" id="KW-1185">Reference proteome</keyword>
<keyword evidence="2" id="KW-0238">DNA-binding</keyword>
<evidence type="ECO:0000256" key="2">
    <source>
        <dbReference type="ARBA" id="ARBA00023125"/>
    </source>
</evidence>
<dbReference type="Pfam" id="PF01614">
    <property type="entry name" value="IclR_C"/>
    <property type="match status" value="1"/>
</dbReference>
<dbReference type="SMART" id="SM00346">
    <property type="entry name" value="HTH_ICLR"/>
    <property type="match status" value="1"/>
</dbReference>
<dbReference type="RefSeq" id="WP_305749996.1">
    <property type="nucleotide sequence ID" value="NZ_JAUZEE010000006.1"/>
</dbReference>
<evidence type="ECO:0000259" key="5">
    <source>
        <dbReference type="PROSITE" id="PS51078"/>
    </source>
</evidence>
<dbReference type="InterPro" id="IPR014757">
    <property type="entry name" value="Tscrpt_reg_IclR_C"/>
</dbReference>
<keyword evidence="1" id="KW-0805">Transcription regulation</keyword>
<dbReference type="Proteomes" id="UP001235760">
    <property type="component" value="Unassembled WGS sequence"/>
</dbReference>
<evidence type="ECO:0000313" key="7">
    <source>
        <dbReference type="Proteomes" id="UP001235760"/>
    </source>
</evidence>